<evidence type="ECO:0000256" key="2">
    <source>
        <dbReference type="ARBA" id="ARBA00022692"/>
    </source>
</evidence>
<dbReference type="SUPFAM" id="SSF57424">
    <property type="entry name" value="LDL receptor-like module"/>
    <property type="match status" value="4"/>
</dbReference>
<dbReference type="GO" id="GO:0005886">
    <property type="term" value="C:plasma membrane"/>
    <property type="evidence" value="ECO:0000318"/>
    <property type="project" value="GO_Central"/>
</dbReference>
<evidence type="ECO:0000256" key="5">
    <source>
        <dbReference type="ARBA" id="ARBA00022989"/>
    </source>
</evidence>
<dbReference type="Gene3D" id="4.10.400.10">
    <property type="entry name" value="Low-density Lipoprotein Receptor"/>
    <property type="match status" value="5"/>
</dbReference>
<keyword evidence="5" id="KW-1133">Transmembrane helix</keyword>
<dbReference type="PROSITE" id="PS50068">
    <property type="entry name" value="LDLRA_2"/>
    <property type="match status" value="5"/>
</dbReference>
<dbReference type="Proteomes" id="UP000001038">
    <property type="component" value="Chromosome 5"/>
</dbReference>
<feature type="disulfide bond" evidence="10">
    <location>
        <begin position="242"/>
        <end position="257"/>
    </location>
</feature>
<accession>A0A3B3I3J6</accession>
<dbReference type="InterPro" id="IPR002172">
    <property type="entry name" value="LDrepeatLR_classA_rpt"/>
</dbReference>
<keyword evidence="4" id="KW-0677">Repeat</keyword>
<dbReference type="FunFam" id="4.10.400.10:FF:000010">
    <property type="entry name" value="Low-density lipoprotein receptor-related protein 1"/>
    <property type="match status" value="1"/>
</dbReference>
<feature type="disulfide bond" evidence="10">
    <location>
        <begin position="50"/>
        <end position="62"/>
    </location>
</feature>
<evidence type="ECO:0000256" key="10">
    <source>
        <dbReference type="PROSITE-ProRule" id="PRU00124"/>
    </source>
</evidence>
<evidence type="ECO:0000256" key="3">
    <source>
        <dbReference type="ARBA" id="ARBA00022729"/>
    </source>
</evidence>
<feature type="disulfide bond" evidence="10">
    <location>
        <begin position="139"/>
        <end position="157"/>
    </location>
</feature>
<comment type="subcellular location">
    <subcellularLocation>
        <location evidence="1">Membrane</location>
        <topology evidence="1">Single-pass membrane protein</topology>
    </subcellularLocation>
</comment>
<feature type="disulfide bond" evidence="10">
    <location>
        <begin position="283"/>
        <end position="298"/>
    </location>
</feature>
<proteinExistence type="predicted"/>
<feature type="disulfide bond" evidence="10">
    <location>
        <begin position="132"/>
        <end position="144"/>
    </location>
</feature>
<dbReference type="InterPro" id="IPR051221">
    <property type="entry name" value="LDLR-related"/>
</dbReference>
<dbReference type="GO" id="GO:0034185">
    <property type="term" value="F:apolipoprotein binding"/>
    <property type="evidence" value="ECO:0000318"/>
    <property type="project" value="GO_Central"/>
</dbReference>
<evidence type="ECO:0000313" key="12">
    <source>
        <dbReference type="Proteomes" id="UP000001038"/>
    </source>
</evidence>
<dbReference type="InterPro" id="IPR023415">
    <property type="entry name" value="LDLR_class-A_CS"/>
</dbReference>
<evidence type="ECO:0000256" key="8">
    <source>
        <dbReference type="ARBA" id="ARBA00023170"/>
    </source>
</evidence>
<dbReference type="GeneTree" id="ENSGT00940000157899"/>
<dbReference type="FunFam" id="4.10.400.10:FF:000143">
    <property type="entry name" value="low-density lipoprotein receptor-related protein 1-like"/>
    <property type="match status" value="1"/>
</dbReference>
<keyword evidence="8" id="KW-0675">Receptor</keyword>
<keyword evidence="2" id="KW-0812">Transmembrane</keyword>
<dbReference type="PROSITE" id="PS01209">
    <property type="entry name" value="LDLRA_1"/>
    <property type="match status" value="3"/>
</dbReference>
<feature type="disulfide bond" evidence="10">
    <location>
        <begin position="57"/>
        <end position="75"/>
    </location>
</feature>
<feature type="disulfide bond" evidence="10">
    <location>
        <begin position="196"/>
        <end position="211"/>
    </location>
</feature>
<dbReference type="FunFam" id="4.10.400.10:FF:000011">
    <property type="entry name" value="Low-density lipoprotein receptor-related protein 1"/>
    <property type="match status" value="1"/>
</dbReference>
<evidence type="ECO:0000256" key="9">
    <source>
        <dbReference type="ARBA" id="ARBA00023180"/>
    </source>
</evidence>
<dbReference type="SMART" id="SM00192">
    <property type="entry name" value="LDLa"/>
    <property type="match status" value="5"/>
</dbReference>
<evidence type="ECO:0000313" key="11">
    <source>
        <dbReference type="Ensembl" id="ENSORLP00000038482.1"/>
    </source>
</evidence>
<comment type="caution">
    <text evidence="10">Lacks conserved residue(s) required for the propagation of feature annotation.</text>
</comment>
<keyword evidence="3" id="KW-0732">Signal</keyword>
<dbReference type="PANTHER" id="PTHR22722:SF5">
    <property type="entry name" value="LOW-DENSITY LIPOPROTEIN RECEPTOR-RELATED PROTEIN 1B"/>
    <property type="match status" value="1"/>
</dbReference>
<dbReference type="Bgee" id="ENSORLG00000022286">
    <property type="expression patterns" value="Expressed in bone element and 8 other cell types or tissues"/>
</dbReference>
<evidence type="ECO:0000256" key="6">
    <source>
        <dbReference type="ARBA" id="ARBA00023136"/>
    </source>
</evidence>
<reference evidence="11 12" key="1">
    <citation type="journal article" date="2007" name="Nature">
        <title>The medaka draft genome and insights into vertebrate genome evolution.</title>
        <authorList>
            <person name="Kasahara M."/>
            <person name="Naruse K."/>
            <person name="Sasaki S."/>
            <person name="Nakatani Y."/>
            <person name="Qu W."/>
            <person name="Ahsan B."/>
            <person name="Yamada T."/>
            <person name="Nagayasu Y."/>
            <person name="Doi K."/>
            <person name="Kasai Y."/>
            <person name="Jindo T."/>
            <person name="Kobayashi D."/>
            <person name="Shimada A."/>
            <person name="Toyoda A."/>
            <person name="Kuroki Y."/>
            <person name="Fujiyama A."/>
            <person name="Sasaki T."/>
            <person name="Shimizu A."/>
            <person name="Asakawa S."/>
            <person name="Shimizu N."/>
            <person name="Hashimoto S."/>
            <person name="Yang J."/>
            <person name="Lee Y."/>
            <person name="Matsushima K."/>
            <person name="Sugano S."/>
            <person name="Sakaizumi M."/>
            <person name="Narita T."/>
            <person name="Ohishi K."/>
            <person name="Haga S."/>
            <person name="Ohta F."/>
            <person name="Nomoto H."/>
            <person name="Nogata K."/>
            <person name="Morishita T."/>
            <person name="Endo T."/>
            <person name="Shin-I T."/>
            <person name="Takeda H."/>
            <person name="Morishita S."/>
            <person name="Kohara Y."/>
        </authorList>
    </citation>
    <scope>NUCLEOTIDE SEQUENCE [LARGE SCALE GENOMIC DNA]</scope>
    <source>
        <strain evidence="11 12">Hd-rR</strain>
    </source>
</reference>
<evidence type="ECO:0000256" key="7">
    <source>
        <dbReference type="ARBA" id="ARBA00023157"/>
    </source>
</evidence>
<dbReference type="GO" id="GO:0016192">
    <property type="term" value="P:vesicle-mediated transport"/>
    <property type="evidence" value="ECO:0007669"/>
    <property type="project" value="UniProtKB-ARBA"/>
</dbReference>
<dbReference type="Ensembl" id="ENSORLT00000027383.1">
    <property type="protein sequence ID" value="ENSORLP00000038482.1"/>
    <property type="gene ID" value="ENSORLG00000022286.1"/>
</dbReference>
<dbReference type="STRING" id="8090.ENSORLP00000038482"/>
<dbReference type="PANTHER" id="PTHR22722">
    <property type="entry name" value="LOW-DENSITY LIPOPROTEIN RECEPTOR-RELATED PROTEIN 2-RELATED"/>
    <property type="match status" value="1"/>
</dbReference>
<dbReference type="FunFam" id="4.10.400.10:FF:000002">
    <property type="entry name" value="Low-density lipoprotein receptor-related protein 1"/>
    <property type="match status" value="1"/>
</dbReference>
<dbReference type="Pfam" id="PF00057">
    <property type="entry name" value="Ldl_recept_a"/>
    <property type="match status" value="5"/>
</dbReference>
<dbReference type="PRINTS" id="PR00261">
    <property type="entry name" value="LDLRECEPTOR"/>
</dbReference>
<keyword evidence="7 10" id="KW-1015">Disulfide bond</keyword>
<keyword evidence="12" id="KW-1185">Reference proteome</keyword>
<organism evidence="11 12">
    <name type="scientific">Oryzias latipes</name>
    <name type="common">Japanese rice fish</name>
    <name type="synonym">Japanese killifish</name>
    <dbReference type="NCBI Taxonomy" id="8090"/>
    <lineage>
        <taxon>Eukaryota</taxon>
        <taxon>Metazoa</taxon>
        <taxon>Chordata</taxon>
        <taxon>Craniata</taxon>
        <taxon>Vertebrata</taxon>
        <taxon>Euteleostomi</taxon>
        <taxon>Actinopterygii</taxon>
        <taxon>Neopterygii</taxon>
        <taxon>Teleostei</taxon>
        <taxon>Neoteleostei</taxon>
        <taxon>Acanthomorphata</taxon>
        <taxon>Ovalentaria</taxon>
        <taxon>Atherinomorphae</taxon>
        <taxon>Beloniformes</taxon>
        <taxon>Adrianichthyidae</taxon>
        <taxon>Oryziinae</taxon>
        <taxon>Oryzias</taxon>
    </lineage>
</organism>
<sequence>VNLSCSQSINISVALYHLTTNPKKVLHSFSILKALLTTVPLWCVVSARTCPPNQFSCASGRCIPASWTCDLDDDCGDRSDEPAFCVDQKPLPSVYKCKYLFSVSRMRGNECVCLPDNDCGDNSDEAGCSHSCSSAQFKCNSGRCIPDYWTCDGDNDCGDYSDETHANCTNRGRCDAETYEFQCLMDGLCIPLRWRCDGDTDCMDMSDEKECEGVTHMCDPAVKFGCKDSGEEIRKCVRSWVCDGDSDCEDNSDEENCEALVCKLSHHVCANDSTICLPAEKLCDGTDDCPDGSDEKLCGEKQQFSHCASEQGSHNELGVGCCVCLCTVCSYFSQADAIVQS</sequence>
<name>A0A3B3I3J6_ORYLA</name>
<reference evidence="11" key="2">
    <citation type="submission" date="2025-08" db="UniProtKB">
        <authorList>
            <consortium name="Ensembl"/>
        </authorList>
    </citation>
    <scope>IDENTIFICATION</scope>
    <source>
        <strain evidence="11">Hd-rR</strain>
    </source>
</reference>
<dbReference type="CDD" id="cd00112">
    <property type="entry name" value="LDLa"/>
    <property type="match status" value="5"/>
</dbReference>
<evidence type="ECO:0000256" key="4">
    <source>
        <dbReference type="ARBA" id="ARBA00022737"/>
    </source>
</evidence>
<keyword evidence="9" id="KW-0325">Glycoprotein</keyword>
<dbReference type="InParanoid" id="A0A3B3I3J6"/>
<dbReference type="AlphaFoldDB" id="A0A3B3I3J6"/>
<dbReference type="InterPro" id="IPR036055">
    <property type="entry name" value="LDL_receptor-like_sf"/>
</dbReference>
<evidence type="ECO:0000256" key="1">
    <source>
        <dbReference type="ARBA" id="ARBA00004167"/>
    </source>
</evidence>
<protein>
    <submittedName>
        <fullName evidence="11">Uncharacterized protein</fullName>
    </submittedName>
</protein>
<keyword evidence="6" id="KW-0472">Membrane</keyword>
<reference evidence="11" key="3">
    <citation type="submission" date="2025-09" db="UniProtKB">
        <authorList>
            <consortium name="Ensembl"/>
        </authorList>
    </citation>
    <scope>IDENTIFICATION</scope>
    <source>
        <strain evidence="11">Hd-rR</strain>
    </source>
</reference>